<dbReference type="STRING" id="1237896.T0M5X0"/>
<organism evidence="1 2">
    <name type="scientific">Colletotrichum gloeosporioides (strain Cg-14)</name>
    <name type="common">Anthracnose fungus</name>
    <name type="synonym">Glomerella cingulata</name>
    <dbReference type="NCBI Taxonomy" id="1237896"/>
    <lineage>
        <taxon>Eukaryota</taxon>
        <taxon>Fungi</taxon>
        <taxon>Dikarya</taxon>
        <taxon>Ascomycota</taxon>
        <taxon>Pezizomycotina</taxon>
        <taxon>Sordariomycetes</taxon>
        <taxon>Hypocreomycetidae</taxon>
        <taxon>Glomerellales</taxon>
        <taxon>Glomerellaceae</taxon>
        <taxon>Colletotrichum</taxon>
        <taxon>Colletotrichum gloeosporioides species complex</taxon>
    </lineage>
</organism>
<dbReference type="EMBL" id="AMYD01000771">
    <property type="protein sequence ID" value="EQB56245.1"/>
    <property type="molecule type" value="Genomic_DNA"/>
</dbReference>
<evidence type="ECO:0000313" key="2">
    <source>
        <dbReference type="Proteomes" id="UP000015530"/>
    </source>
</evidence>
<dbReference type="HOGENOM" id="CLU_092852_0_0_1"/>
<dbReference type="OMA" id="LLWTPYM"/>
<dbReference type="Proteomes" id="UP000015530">
    <property type="component" value="Unassembled WGS sequence"/>
</dbReference>
<evidence type="ECO:0000313" key="1">
    <source>
        <dbReference type="EMBL" id="EQB56245.1"/>
    </source>
</evidence>
<reference evidence="2" key="1">
    <citation type="journal article" date="2013" name="Mol. Plant Microbe Interact.">
        <title>Global aspects of pacC regulation of pathogenicity genes in Colletotrichum gloeosporioides as revealed by transcriptome analysis.</title>
        <authorList>
            <person name="Alkan N."/>
            <person name="Meng X."/>
            <person name="Friedlander G."/>
            <person name="Reuveni E."/>
            <person name="Sukno S."/>
            <person name="Sherman A."/>
            <person name="Thon M."/>
            <person name="Fluhr R."/>
            <person name="Prusky D."/>
        </authorList>
    </citation>
    <scope>NUCLEOTIDE SEQUENCE [LARGE SCALE GENOMIC DNA]</scope>
    <source>
        <strain evidence="2">Cg-14</strain>
    </source>
</reference>
<proteinExistence type="predicted"/>
<sequence length="183" mass="20744">MRASVSSYMRRTDKLLWTPYMGTCLDDLSRTGVPGDLTLVSMVKTRKVLEKVFYSPPNSKAFAPETPSDFVALVLKSELNELTTEDPCHAESLITSCHLTYASFAISEFTLSSSSPDPLNLFNTYQALEFYFKDFLSFQSSVYPGFTLAELFQMMHACLSLRKLSSRLMTQVYNEERMEKFAG</sequence>
<accession>T0M5X0</accession>
<comment type="caution">
    <text evidence="1">The sequence shown here is derived from an EMBL/GenBank/DDBJ whole genome shotgun (WGS) entry which is preliminary data.</text>
</comment>
<dbReference type="OrthoDB" id="5226580at2759"/>
<dbReference type="AlphaFoldDB" id="T0M5X0"/>
<protein>
    <submittedName>
        <fullName evidence="1">Uncharacterized protein</fullName>
    </submittedName>
</protein>
<gene>
    <name evidence="1" type="ORF">CGLO_03758</name>
</gene>
<name>T0M5X0_COLGC</name>